<feature type="non-terminal residue" evidence="2">
    <location>
        <position position="174"/>
    </location>
</feature>
<accession>A0A150RCB5</accession>
<feature type="chain" id="PRO_5007567914" description="Secreted protein" evidence="1">
    <location>
        <begin position="19"/>
        <end position="174"/>
    </location>
</feature>
<dbReference type="AlphaFoldDB" id="A0A150RCB5"/>
<gene>
    <name evidence="2" type="ORF">BE17_11215</name>
</gene>
<dbReference type="EMBL" id="JEMB01002842">
    <property type="protein sequence ID" value="KYF77934.1"/>
    <property type="molecule type" value="Genomic_DNA"/>
</dbReference>
<evidence type="ECO:0000256" key="1">
    <source>
        <dbReference type="SAM" id="SignalP"/>
    </source>
</evidence>
<sequence length="174" mass="18925">MFAASAAAMSLSSSLALAGQFVVLDETWDHLPTLADSHYRVDPPASAPTNWRSPVDYTSGTAYLHLEVLTKPTDEPTKFQVCFEATPTYACTAQSPTYTTTGVVDWESPFSGFWSPEGESVDWSQGIRQIAVILKDTENGKPSADNVGAERAARFTPTRVRMVVTIVEPGSEYV</sequence>
<name>A0A150RCB5_SORCE</name>
<feature type="signal peptide" evidence="1">
    <location>
        <begin position="1"/>
        <end position="18"/>
    </location>
</feature>
<evidence type="ECO:0008006" key="4">
    <source>
        <dbReference type="Google" id="ProtNLM"/>
    </source>
</evidence>
<evidence type="ECO:0000313" key="3">
    <source>
        <dbReference type="Proteomes" id="UP000075635"/>
    </source>
</evidence>
<keyword evidence="1" id="KW-0732">Signal</keyword>
<protein>
    <recommendedName>
        <fullName evidence="4">Secreted protein</fullName>
    </recommendedName>
</protein>
<reference evidence="2 3" key="1">
    <citation type="submission" date="2014-02" db="EMBL/GenBank/DDBJ databases">
        <title>The small core and large imbalanced accessory genome model reveals a collaborative survival strategy of Sorangium cellulosum strains in nature.</title>
        <authorList>
            <person name="Han K."/>
            <person name="Peng R."/>
            <person name="Blom J."/>
            <person name="Li Y.-Z."/>
        </authorList>
    </citation>
    <scope>NUCLEOTIDE SEQUENCE [LARGE SCALE GENOMIC DNA]</scope>
    <source>
        <strain evidence="2 3">So0011-07</strain>
    </source>
</reference>
<dbReference type="Proteomes" id="UP000075635">
    <property type="component" value="Unassembled WGS sequence"/>
</dbReference>
<organism evidence="2 3">
    <name type="scientific">Sorangium cellulosum</name>
    <name type="common">Polyangium cellulosum</name>
    <dbReference type="NCBI Taxonomy" id="56"/>
    <lineage>
        <taxon>Bacteria</taxon>
        <taxon>Pseudomonadati</taxon>
        <taxon>Myxococcota</taxon>
        <taxon>Polyangia</taxon>
        <taxon>Polyangiales</taxon>
        <taxon>Polyangiaceae</taxon>
        <taxon>Sorangium</taxon>
    </lineage>
</organism>
<evidence type="ECO:0000313" key="2">
    <source>
        <dbReference type="EMBL" id="KYF77934.1"/>
    </source>
</evidence>
<comment type="caution">
    <text evidence="2">The sequence shown here is derived from an EMBL/GenBank/DDBJ whole genome shotgun (WGS) entry which is preliminary data.</text>
</comment>
<proteinExistence type="predicted"/>